<organism evidence="1 2">
    <name type="scientific">Aspergillus vadensis (strain CBS 113365 / IMI 142717 / IBT 24658)</name>
    <dbReference type="NCBI Taxonomy" id="1448311"/>
    <lineage>
        <taxon>Eukaryota</taxon>
        <taxon>Fungi</taxon>
        <taxon>Dikarya</taxon>
        <taxon>Ascomycota</taxon>
        <taxon>Pezizomycotina</taxon>
        <taxon>Eurotiomycetes</taxon>
        <taxon>Eurotiomycetidae</taxon>
        <taxon>Eurotiales</taxon>
        <taxon>Aspergillaceae</taxon>
        <taxon>Aspergillus</taxon>
        <taxon>Aspergillus subgen. Circumdati</taxon>
    </lineage>
</organism>
<evidence type="ECO:0000313" key="2">
    <source>
        <dbReference type="Proteomes" id="UP000248405"/>
    </source>
</evidence>
<protein>
    <submittedName>
        <fullName evidence="1">Uncharacterized protein</fullName>
    </submittedName>
</protein>
<sequence>MMNNSKLYIPGRNAEYGQCSAVTDGGDDDDSWVQLQECRMGQKVSQSVVTRDGVADRASCQYEGGIEEDRAEDHGSPVQPSLFPVRFRPRSLAGSSANPIAAPLIHPRIQSPIHPSLRDCNIHSRDRPSFTASPLRYTFFLRPRTSHTDYTRTD</sequence>
<name>A0A319AX13_ASPVC</name>
<gene>
    <name evidence="1" type="ORF">BO88DRAFT_183465</name>
</gene>
<evidence type="ECO:0000313" key="1">
    <source>
        <dbReference type="EMBL" id="PYH64164.1"/>
    </source>
</evidence>
<reference evidence="1" key="1">
    <citation type="submission" date="2016-12" db="EMBL/GenBank/DDBJ databases">
        <title>The genomes of Aspergillus section Nigri reveals drivers in fungal speciation.</title>
        <authorList>
            <consortium name="DOE Joint Genome Institute"/>
            <person name="Vesth T.C."/>
            <person name="Nybo J."/>
            <person name="Theobald S."/>
            <person name="Brandl J."/>
            <person name="Frisvad J.C."/>
            <person name="Nielsen K.F."/>
            <person name="Lyhne E.K."/>
            <person name="Kogle M.E."/>
            <person name="Kuo A."/>
            <person name="Riley R."/>
            <person name="Clum A."/>
            <person name="Nolan M."/>
            <person name="Lipzen A."/>
            <person name="Salamov A."/>
            <person name="Henrissat B."/>
            <person name="Wiebenga A."/>
            <person name="De Vries R.P."/>
            <person name="Grigoriev I.V."/>
            <person name="Mortensen U.H."/>
            <person name="Andersen M.R."/>
            <person name="Baker S.E."/>
        </authorList>
    </citation>
    <scope>NUCLEOTIDE SEQUENCE [LARGE SCALE GENOMIC DNA]</scope>
    <source>
        <strain evidence="1">CBS 113365</strain>
    </source>
</reference>
<accession>A0A319AX13</accession>
<keyword evidence="2" id="KW-1185">Reference proteome</keyword>
<dbReference type="GeneID" id="37206353"/>
<dbReference type="RefSeq" id="XP_025557958.1">
    <property type="nucleotide sequence ID" value="XM_025701761.1"/>
</dbReference>
<dbReference type="AlphaFoldDB" id="A0A319AX13"/>
<dbReference type="EMBL" id="KZ821645">
    <property type="protein sequence ID" value="PYH64164.1"/>
    <property type="molecule type" value="Genomic_DNA"/>
</dbReference>
<proteinExistence type="predicted"/>
<dbReference type="Proteomes" id="UP000248405">
    <property type="component" value="Unassembled WGS sequence"/>
</dbReference>